<dbReference type="GeneID" id="10447122"/>
<organism evidence="2 3">
    <name type="scientific">Cryptomonas paramaecium</name>
    <dbReference type="NCBI Taxonomy" id="2898"/>
    <lineage>
        <taxon>Eukaryota</taxon>
        <taxon>Cryptophyceae</taxon>
        <taxon>Cryptomonadales</taxon>
        <taxon>Cryptomonadaceae</taxon>
        <taxon>Cryptomonas</taxon>
    </lineage>
</organism>
<gene>
    <name evidence="2" type="ORF">CPARA_2gp226</name>
</gene>
<accession>F2HHT8</accession>
<reference evidence="2 3" key="1">
    <citation type="journal article" date="2011" name="Genome Biol. Evol.">
        <title>Complete nucleomorph genome sequence of the nonphotosynthetic alga Cryptomonas paramecium reveals a core nucleomorph gene set.</title>
        <authorList>
            <person name="Tanifuji G."/>
            <person name="Onodera N.T."/>
            <person name="Wheeler T.J."/>
            <person name="Dlutek M."/>
            <person name="Donaher N."/>
            <person name="Archibald J.M."/>
        </authorList>
    </citation>
    <scope>NUCLEOTIDE SEQUENCE [LARGE SCALE GENOMIC DNA]</scope>
    <source>
        <strain evidence="2 3">CCAP977/2A</strain>
    </source>
</reference>
<sequence>MSVVKNNLANFCNFSKDVVNLKTQVIIIIYVKYNSSLPFVYDYLITMFNMKNITHEIFFVLNQSETNYFCKKIHKKKKHFLLFFLSFGNDVNLKYFLIFNRYFVKKIFIIDFHVWLFSKNFTLICNCIFSNNLLIGKKFCLINFEERKYFVNKLFSFSTTIGSIFKLNFNFYDEIWANIICILVLRSFCLINQNIYKNIMFFISKKTSLLRKMKKNQPFKRGIAMINSYVLKKKKYTPFFFVKFTSLANSLAYTPFFFIKFRLWKYKGMIRLFRFFLKPTYCNKKNFLTCIKKKMKKIGIKFPTLNSFIKLYRFNSNFSSDKLFKISTNDFIYKIKANKNNFCQNCVKFLDKKVVRFNVQYTKINQRYIVKVVRILLREKIYLNGFFFRYFFLKNFLKKNLEFDILRYISFYLMVVMDSKFLIKKPLFAVWCTKKFNCVVGCFSNARACKVIREKNFIRRTTYASLDKFIQLTKYIYLPVLHNVCN</sequence>
<keyword evidence="1" id="KW-0472">Membrane</keyword>
<keyword evidence="2" id="KW-0542">Nucleomorph</keyword>
<protein>
    <submittedName>
        <fullName evidence="2">Uncharacterized protein</fullName>
    </submittedName>
</protein>
<keyword evidence="1" id="KW-1133">Transmembrane helix</keyword>
<dbReference type="Proteomes" id="UP000243423">
    <property type="component" value="Nucleomorph 2"/>
</dbReference>
<dbReference type="EMBL" id="CP002173">
    <property type="protein sequence ID" value="AEA38884.1"/>
    <property type="molecule type" value="Genomic_DNA"/>
</dbReference>
<geneLocation type="nucleomorph" evidence="2"/>
<feature type="transmembrane region" description="Helical" evidence="1">
    <location>
        <begin position="112"/>
        <end position="129"/>
    </location>
</feature>
<dbReference type="RefSeq" id="XP_003239782.1">
    <property type="nucleotide sequence ID" value="XM_003239734.1"/>
</dbReference>
<feature type="transmembrane region" description="Helical" evidence="1">
    <location>
        <begin position="175"/>
        <end position="196"/>
    </location>
</feature>
<name>F2HHT8_9CRYP</name>
<feature type="transmembrane region" description="Helical" evidence="1">
    <location>
        <begin position="80"/>
        <end position="100"/>
    </location>
</feature>
<evidence type="ECO:0000256" key="1">
    <source>
        <dbReference type="SAM" id="Phobius"/>
    </source>
</evidence>
<keyword evidence="1" id="KW-0812">Transmembrane</keyword>
<feature type="transmembrane region" description="Helical" evidence="1">
    <location>
        <begin position="150"/>
        <end position="169"/>
    </location>
</feature>
<evidence type="ECO:0000313" key="3">
    <source>
        <dbReference type="Proteomes" id="UP000243423"/>
    </source>
</evidence>
<proteinExistence type="predicted"/>
<evidence type="ECO:0000313" key="2">
    <source>
        <dbReference type="EMBL" id="AEA38884.1"/>
    </source>
</evidence>
<dbReference type="AlphaFoldDB" id="F2HHT8"/>